<dbReference type="PANTHER" id="PTHR10353:SF36">
    <property type="entry name" value="LP05116P"/>
    <property type="match status" value="1"/>
</dbReference>
<evidence type="ECO:0000256" key="5">
    <source>
        <dbReference type="ARBA" id="ARBA00023001"/>
    </source>
</evidence>
<dbReference type="InterPro" id="IPR018120">
    <property type="entry name" value="Glyco_hydro_1_AS"/>
</dbReference>
<dbReference type="RefSeq" id="WP_264777856.1">
    <property type="nucleotide sequence ID" value="NZ_AP026561.1"/>
</dbReference>
<evidence type="ECO:0000313" key="12">
    <source>
        <dbReference type="Proteomes" id="UP001064971"/>
    </source>
</evidence>
<evidence type="ECO:0000256" key="2">
    <source>
        <dbReference type="ARBA" id="ARBA00010838"/>
    </source>
</evidence>
<dbReference type="NCBIfam" id="TIGR03356">
    <property type="entry name" value="BGL"/>
    <property type="match status" value="1"/>
</dbReference>
<gene>
    <name evidence="11" type="ORF">DAETH_33430</name>
</gene>
<dbReference type="Proteomes" id="UP001064971">
    <property type="component" value="Plasmid pDAETH-1"/>
</dbReference>
<evidence type="ECO:0000256" key="4">
    <source>
        <dbReference type="ARBA" id="ARBA00022801"/>
    </source>
</evidence>
<comment type="similarity">
    <text evidence="2 10">Belongs to the glycosyl hydrolase 1 family.</text>
</comment>
<protein>
    <recommendedName>
        <fullName evidence="3 10">Beta-glucosidase</fullName>
        <ecNumber evidence="3 10">3.2.1.21</ecNumber>
    </recommendedName>
</protein>
<evidence type="ECO:0000256" key="8">
    <source>
        <dbReference type="ARBA" id="ARBA00023326"/>
    </source>
</evidence>
<keyword evidence="8" id="KW-0624">Polysaccharide degradation</keyword>
<evidence type="ECO:0000256" key="7">
    <source>
        <dbReference type="ARBA" id="ARBA00023295"/>
    </source>
</evidence>
<keyword evidence="5" id="KW-0136">Cellulose degradation</keyword>
<keyword evidence="6" id="KW-0119">Carbohydrate metabolism</keyword>
<dbReference type="Gene3D" id="3.20.20.80">
    <property type="entry name" value="Glycosidases"/>
    <property type="match status" value="1"/>
</dbReference>
<dbReference type="Pfam" id="PF00232">
    <property type="entry name" value="Glyco_hydro_1"/>
    <property type="match status" value="1"/>
</dbReference>
<geneLocation type="plasmid" evidence="11 12">
    <name>pDAETH-1</name>
</geneLocation>
<keyword evidence="12" id="KW-1185">Reference proteome</keyword>
<dbReference type="InterPro" id="IPR017853">
    <property type="entry name" value="GH"/>
</dbReference>
<organism evidence="11 12">
    <name type="scientific">Deinococcus aetherius</name>
    <dbReference type="NCBI Taxonomy" id="200252"/>
    <lineage>
        <taxon>Bacteria</taxon>
        <taxon>Thermotogati</taxon>
        <taxon>Deinococcota</taxon>
        <taxon>Deinococci</taxon>
        <taxon>Deinococcales</taxon>
        <taxon>Deinococcaceae</taxon>
        <taxon>Deinococcus</taxon>
    </lineage>
</organism>
<keyword evidence="4 10" id="KW-0378">Hydrolase</keyword>
<comment type="catalytic activity">
    <reaction evidence="1 10">
        <text>Hydrolysis of terminal, non-reducing beta-D-glucosyl residues with release of beta-D-glucose.</text>
        <dbReference type="EC" id="3.2.1.21"/>
    </reaction>
</comment>
<keyword evidence="11" id="KW-0614">Plasmid</keyword>
<evidence type="ECO:0000256" key="1">
    <source>
        <dbReference type="ARBA" id="ARBA00000448"/>
    </source>
</evidence>
<dbReference type="SUPFAM" id="SSF51445">
    <property type="entry name" value="(Trans)glycosidases"/>
    <property type="match status" value="1"/>
</dbReference>
<dbReference type="PANTHER" id="PTHR10353">
    <property type="entry name" value="GLYCOSYL HYDROLASE"/>
    <property type="match status" value="1"/>
</dbReference>
<dbReference type="PRINTS" id="PR00131">
    <property type="entry name" value="GLHYDRLASE1"/>
</dbReference>
<accession>A0ABM8AHU0</accession>
<name>A0ABM8AHU0_9DEIO</name>
<reference evidence="11" key="1">
    <citation type="submission" date="2022-07" db="EMBL/GenBank/DDBJ databases">
        <title>Complete Genome Sequence of the Radioresistant Bacterium Deinococcus aetherius ST0316, Isolated from the Air Dust collected in Lower Stratosphere above Japan.</title>
        <authorList>
            <person name="Satoh K."/>
            <person name="Hagiwara K."/>
            <person name="Katsumata K."/>
            <person name="Kubo A."/>
            <person name="Yokobori S."/>
            <person name="Yamagishi A."/>
            <person name="Oono Y."/>
            <person name="Narumi I."/>
        </authorList>
    </citation>
    <scope>NUCLEOTIDE SEQUENCE</scope>
    <source>
        <strain evidence="11">ST0316</strain>
        <plasmid evidence="11">pDAETH-1</plasmid>
    </source>
</reference>
<evidence type="ECO:0000256" key="6">
    <source>
        <dbReference type="ARBA" id="ARBA00023277"/>
    </source>
</evidence>
<evidence type="ECO:0000256" key="10">
    <source>
        <dbReference type="RuleBase" id="RU361175"/>
    </source>
</evidence>
<dbReference type="InterPro" id="IPR033132">
    <property type="entry name" value="GH_1_N_CS"/>
</dbReference>
<dbReference type="InterPro" id="IPR017736">
    <property type="entry name" value="Glyco_hydro_1_beta-glucosidase"/>
</dbReference>
<evidence type="ECO:0000256" key="9">
    <source>
        <dbReference type="PROSITE-ProRule" id="PRU10055"/>
    </source>
</evidence>
<sequence>MTITRNDFPDGFVFGVATSSYQIEGAAREDGRGPSIWDTFCREPGRIRDASNGDVACDHYHRWPGDLDLIRGLGADAYRFSVAWPRIQPDGKGRVNSAGLDFYERLVDGMLERGLEPHATLYHWDLPQALQDAGGWVSRDTAFHFAEYAHVVAGRLGDRVVSYATLNEPWCSSILSYQIGEHAPGLRDRRLALAAAHHLLLGHGEAVAAMRGLVREAGLGIVLNLQPAYPASDRGEDVAAARLADGTFNRWFLDPLLRAEYPEDIWEAYGADVPEVQPGDLARIAQPTDFLGVNYYSRSVNGASGNVRPAGSSYTQMGWEVYPQGLTDLLVRLKGDYPDLPPLFITENGAAYPDEPSGDRVHDPERVRYFQAHLEAVARAARQGVDVRGYFAWSLMDNFEWAYGYTRRFGLVYVDYETQARVLKDSARWYRALLTGQPSDVPVAADD</sequence>
<feature type="active site" description="Nucleophile" evidence="9">
    <location>
        <position position="347"/>
    </location>
</feature>
<evidence type="ECO:0000313" key="11">
    <source>
        <dbReference type="EMBL" id="BDP43374.1"/>
    </source>
</evidence>
<dbReference type="PROSITE" id="PS00572">
    <property type="entry name" value="GLYCOSYL_HYDROL_F1_1"/>
    <property type="match status" value="1"/>
</dbReference>
<proteinExistence type="inferred from homology"/>
<dbReference type="EC" id="3.2.1.21" evidence="3 10"/>
<evidence type="ECO:0000256" key="3">
    <source>
        <dbReference type="ARBA" id="ARBA00012744"/>
    </source>
</evidence>
<keyword evidence="7 10" id="KW-0326">Glycosidase</keyword>
<dbReference type="PROSITE" id="PS00653">
    <property type="entry name" value="GLYCOSYL_HYDROL_F1_2"/>
    <property type="match status" value="1"/>
</dbReference>
<dbReference type="EMBL" id="AP026561">
    <property type="protein sequence ID" value="BDP43374.1"/>
    <property type="molecule type" value="Genomic_DNA"/>
</dbReference>
<dbReference type="InterPro" id="IPR001360">
    <property type="entry name" value="Glyco_hydro_1"/>
</dbReference>